<gene>
    <name evidence="2" type="ORF">OJ996_12935</name>
</gene>
<name>A0ABT3G3S5_9BACT</name>
<reference evidence="2" key="1">
    <citation type="submission" date="2022-10" db="EMBL/GenBank/DDBJ databases">
        <title>Luteolibacter sp. GHJ8, whole genome shotgun sequencing project.</title>
        <authorList>
            <person name="Zhao G."/>
            <person name="Shen L."/>
        </authorList>
    </citation>
    <scope>NUCLEOTIDE SEQUENCE</scope>
    <source>
        <strain evidence="2">GHJ8</strain>
    </source>
</reference>
<evidence type="ECO:0000256" key="1">
    <source>
        <dbReference type="SAM" id="Phobius"/>
    </source>
</evidence>
<sequence length="218" mass="24138">MRLFSLVLRPATKPDPETEANRELVEFVRLEIFRNELEPALWSSALSWSGGVRETALVEYARLRVRQLSIERPPASRVFEGRLLKAGRRIRSAQDLLALVNRGDAGNLPKPKLSFAGLFLLMLGTSALAASASPLYAPRFLNQAELEVLPFTPLVGLVAVLFAMVSRAILPKARVRQDWNHWVAIVGILACIGSFCIGSKLIISESPELILQLLSLRD</sequence>
<dbReference type="RefSeq" id="WP_264514017.1">
    <property type="nucleotide sequence ID" value="NZ_JAPDDR010000006.1"/>
</dbReference>
<protein>
    <submittedName>
        <fullName evidence="2">Uncharacterized protein</fullName>
    </submittedName>
</protein>
<organism evidence="2 3">
    <name type="scientific">Luteolibacter rhizosphaerae</name>
    <dbReference type="NCBI Taxonomy" id="2989719"/>
    <lineage>
        <taxon>Bacteria</taxon>
        <taxon>Pseudomonadati</taxon>
        <taxon>Verrucomicrobiota</taxon>
        <taxon>Verrucomicrobiia</taxon>
        <taxon>Verrucomicrobiales</taxon>
        <taxon>Verrucomicrobiaceae</taxon>
        <taxon>Luteolibacter</taxon>
    </lineage>
</organism>
<keyword evidence="1" id="KW-0472">Membrane</keyword>
<feature type="transmembrane region" description="Helical" evidence="1">
    <location>
        <begin position="115"/>
        <end position="136"/>
    </location>
</feature>
<evidence type="ECO:0000313" key="3">
    <source>
        <dbReference type="Proteomes" id="UP001165653"/>
    </source>
</evidence>
<proteinExistence type="predicted"/>
<feature type="transmembrane region" description="Helical" evidence="1">
    <location>
        <begin position="148"/>
        <end position="170"/>
    </location>
</feature>
<keyword evidence="1" id="KW-0812">Transmembrane</keyword>
<accession>A0ABT3G3S5</accession>
<keyword evidence="3" id="KW-1185">Reference proteome</keyword>
<dbReference type="EMBL" id="JAPDDR010000006">
    <property type="protein sequence ID" value="MCW1914486.1"/>
    <property type="molecule type" value="Genomic_DNA"/>
</dbReference>
<dbReference type="Proteomes" id="UP001165653">
    <property type="component" value="Unassembled WGS sequence"/>
</dbReference>
<evidence type="ECO:0000313" key="2">
    <source>
        <dbReference type="EMBL" id="MCW1914486.1"/>
    </source>
</evidence>
<feature type="transmembrane region" description="Helical" evidence="1">
    <location>
        <begin position="182"/>
        <end position="203"/>
    </location>
</feature>
<keyword evidence="1" id="KW-1133">Transmembrane helix</keyword>
<comment type="caution">
    <text evidence="2">The sequence shown here is derived from an EMBL/GenBank/DDBJ whole genome shotgun (WGS) entry which is preliminary data.</text>
</comment>